<dbReference type="GO" id="GO:0004497">
    <property type="term" value="F:monooxygenase activity"/>
    <property type="evidence" value="ECO:0007669"/>
    <property type="project" value="UniProtKB-KW"/>
</dbReference>
<dbReference type="RefSeq" id="WP_052606935.1">
    <property type="nucleotide sequence ID" value="NZ_JXYS01000114.1"/>
</dbReference>
<evidence type="ECO:0000313" key="2">
    <source>
        <dbReference type="EMBL" id="KJF15880.1"/>
    </source>
</evidence>
<sequence length="96" mass="10774">MAIKVLFEFKLNENAIDQGKKKLSEILVDTRAFDGCVSVEVVADLKDATHYVLLETWRSKEHYFAYGKWRAGDGATDLGTFFSAPPAISLFEITDI</sequence>
<dbReference type="Gene3D" id="3.30.70.100">
    <property type="match status" value="1"/>
</dbReference>
<dbReference type="Pfam" id="PF03992">
    <property type="entry name" value="ABM"/>
    <property type="match status" value="1"/>
</dbReference>
<reference evidence="2 3" key="1">
    <citation type="submission" date="2015-01" db="EMBL/GenBank/DDBJ databases">
        <title>Draft genome of the acidophilic iron oxidizer Acidithrix ferrooxidans strain Py-F3.</title>
        <authorList>
            <person name="Poehlein A."/>
            <person name="Eisen S."/>
            <person name="Schloemann M."/>
            <person name="Johnson B.D."/>
            <person name="Daniel R."/>
            <person name="Muehling M."/>
        </authorList>
    </citation>
    <scope>NUCLEOTIDE SEQUENCE [LARGE SCALE GENOMIC DNA]</scope>
    <source>
        <strain evidence="2 3">Py-F3</strain>
    </source>
</reference>
<evidence type="ECO:0000313" key="3">
    <source>
        <dbReference type="Proteomes" id="UP000032360"/>
    </source>
</evidence>
<protein>
    <submittedName>
        <fullName evidence="2">Antibiotic biosynthesis monooxygenase</fullName>
    </submittedName>
</protein>
<dbReference type="InterPro" id="IPR011008">
    <property type="entry name" value="Dimeric_a/b-barrel"/>
</dbReference>
<evidence type="ECO:0000259" key="1">
    <source>
        <dbReference type="PROSITE" id="PS51725"/>
    </source>
</evidence>
<dbReference type="OrthoDB" id="7867302at2"/>
<dbReference type="InterPro" id="IPR007138">
    <property type="entry name" value="ABM_dom"/>
</dbReference>
<feature type="domain" description="ABM" evidence="1">
    <location>
        <begin position="3"/>
        <end position="91"/>
    </location>
</feature>
<proteinExistence type="predicted"/>
<dbReference type="EMBL" id="JXYS01000114">
    <property type="protein sequence ID" value="KJF15880.1"/>
    <property type="molecule type" value="Genomic_DNA"/>
</dbReference>
<dbReference type="Proteomes" id="UP000032360">
    <property type="component" value="Unassembled WGS sequence"/>
</dbReference>
<dbReference type="PROSITE" id="PS51725">
    <property type="entry name" value="ABM"/>
    <property type="match status" value="1"/>
</dbReference>
<gene>
    <name evidence="2" type="ORF">AXFE_32840</name>
</gene>
<keyword evidence="3" id="KW-1185">Reference proteome</keyword>
<dbReference type="SUPFAM" id="SSF54909">
    <property type="entry name" value="Dimeric alpha+beta barrel"/>
    <property type="match status" value="1"/>
</dbReference>
<dbReference type="AlphaFoldDB" id="A0A0D8HD58"/>
<name>A0A0D8HD58_9ACTN</name>
<keyword evidence="2" id="KW-0560">Oxidoreductase</keyword>
<organism evidence="2 3">
    <name type="scientific">Acidithrix ferrooxidans</name>
    <dbReference type="NCBI Taxonomy" id="1280514"/>
    <lineage>
        <taxon>Bacteria</taxon>
        <taxon>Bacillati</taxon>
        <taxon>Actinomycetota</taxon>
        <taxon>Acidimicrobiia</taxon>
        <taxon>Acidimicrobiales</taxon>
        <taxon>Acidimicrobiaceae</taxon>
        <taxon>Acidithrix</taxon>
    </lineage>
</organism>
<accession>A0A0D8HD58</accession>
<keyword evidence="2" id="KW-0503">Monooxygenase</keyword>
<comment type="caution">
    <text evidence="2">The sequence shown here is derived from an EMBL/GenBank/DDBJ whole genome shotgun (WGS) entry which is preliminary data.</text>
</comment>